<proteinExistence type="inferred from homology"/>
<dbReference type="PANTHER" id="PTHR11362">
    <property type="entry name" value="PHOSPHATIDYLETHANOLAMINE-BINDING PROTEIN"/>
    <property type="match status" value="1"/>
</dbReference>
<protein>
    <submittedName>
        <fullName evidence="2">PEBP-like protein</fullName>
    </submittedName>
</protein>
<dbReference type="InterPro" id="IPR001858">
    <property type="entry name" value="Phosphatidylethanolamine-bd_CS"/>
</dbReference>
<dbReference type="STRING" id="1314771.A0A197KC20"/>
<dbReference type="Gene3D" id="3.90.280.10">
    <property type="entry name" value="PEBP-like"/>
    <property type="match status" value="1"/>
</dbReference>
<dbReference type="InterPro" id="IPR008914">
    <property type="entry name" value="PEBP"/>
</dbReference>
<dbReference type="PROSITE" id="PS01220">
    <property type="entry name" value="PBP"/>
    <property type="match status" value="1"/>
</dbReference>
<evidence type="ECO:0000256" key="1">
    <source>
        <dbReference type="ARBA" id="ARBA00007091"/>
    </source>
</evidence>
<name>A0A197KC20_9FUNG</name>
<dbReference type="Proteomes" id="UP000078512">
    <property type="component" value="Unassembled WGS sequence"/>
</dbReference>
<dbReference type="InterPro" id="IPR035810">
    <property type="entry name" value="PEBP_euk"/>
</dbReference>
<organism evidence="2 3">
    <name type="scientific">Linnemannia elongata AG-77</name>
    <dbReference type="NCBI Taxonomy" id="1314771"/>
    <lineage>
        <taxon>Eukaryota</taxon>
        <taxon>Fungi</taxon>
        <taxon>Fungi incertae sedis</taxon>
        <taxon>Mucoromycota</taxon>
        <taxon>Mortierellomycotina</taxon>
        <taxon>Mortierellomycetes</taxon>
        <taxon>Mortierellales</taxon>
        <taxon>Mortierellaceae</taxon>
        <taxon>Linnemannia</taxon>
    </lineage>
</organism>
<dbReference type="InterPro" id="IPR036610">
    <property type="entry name" value="PEBP-like_sf"/>
</dbReference>
<sequence>MPLITSEQATEAALKQEGIIPDVLDSFHPKTILMVSYGSNNEVALGNTLSVEDTQQAPQVSFQAESPSDQYTLIMTDPDAPSRKDPKMREYRHWVVANISGTSDFQPANVAQGSVVTSYMGPAPPAGSGPHRYIFLLYKQTPSTNISALTTPLGSHRQGFKAKHFSSQAHLELVGANYFFAENP</sequence>
<comment type="similarity">
    <text evidence="1">Belongs to the phosphatidylethanolamine-binding protein family.</text>
</comment>
<evidence type="ECO:0000313" key="2">
    <source>
        <dbReference type="EMBL" id="OAQ34723.1"/>
    </source>
</evidence>
<keyword evidence="3" id="KW-1185">Reference proteome</keyword>
<dbReference type="OrthoDB" id="2506647at2759"/>
<accession>A0A197KC20</accession>
<gene>
    <name evidence="2" type="ORF">K457DRAFT_147769</name>
</gene>
<evidence type="ECO:0000313" key="3">
    <source>
        <dbReference type="Proteomes" id="UP000078512"/>
    </source>
</evidence>
<dbReference type="PANTHER" id="PTHR11362:SF82">
    <property type="entry name" value="PHOSPHATIDYLETHANOLAMINE-BINDING PROTEIN 4"/>
    <property type="match status" value="1"/>
</dbReference>
<dbReference type="SUPFAM" id="SSF49777">
    <property type="entry name" value="PEBP-like"/>
    <property type="match status" value="1"/>
</dbReference>
<dbReference type="AlphaFoldDB" id="A0A197KC20"/>
<reference evidence="2 3" key="1">
    <citation type="submission" date="2016-05" db="EMBL/GenBank/DDBJ databases">
        <title>Genome sequencing reveals origins of a unique bacterial endosymbiosis in the earliest lineages of terrestrial Fungi.</title>
        <authorList>
            <consortium name="DOE Joint Genome Institute"/>
            <person name="Uehling J."/>
            <person name="Gryganskyi A."/>
            <person name="Hameed K."/>
            <person name="Tschaplinski T."/>
            <person name="Misztal P."/>
            <person name="Wu S."/>
            <person name="Desiro A."/>
            <person name="Vande Pol N."/>
            <person name="Du Z.-Y."/>
            <person name="Zienkiewicz A."/>
            <person name="Zienkiewicz K."/>
            <person name="Morin E."/>
            <person name="Tisserant E."/>
            <person name="Splivallo R."/>
            <person name="Hainaut M."/>
            <person name="Henrissat B."/>
            <person name="Ohm R."/>
            <person name="Kuo A."/>
            <person name="Yan J."/>
            <person name="Lipzen A."/>
            <person name="Nolan M."/>
            <person name="Labutti K."/>
            <person name="Barry K."/>
            <person name="Goldstein A."/>
            <person name="Labbe J."/>
            <person name="Schadt C."/>
            <person name="Tuskan G."/>
            <person name="Grigoriev I."/>
            <person name="Martin F."/>
            <person name="Vilgalys R."/>
            <person name="Bonito G."/>
        </authorList>
    </citation>
    <scope>NUCLEOTIDE SEQUENCE [LARGE SCALE GENOMIC DNA]</scope>
    <source>
        <strain evidence="2 3">AG-77</strain>
    </source>
</reference>
<dbReference type="EMBL" id="KV442016">
    <property type="protein sequence ID" value="OAQ34723.1"/>
    <property type="molecule type" value="Genomic_DNA"/>
</dbReference>
<dbReference type="CDD" id="cd00866">
    <property type="entry name" value="PEBP_euk"/>
    <property type="match status" value="1"/>
</dbReference>
<dbReference type="Pfam" id="PF01161">
    <property type="entry name" value="PBP"/>
    <property type="match status" value="1"/>
</dbReference>